<organism evidence="7 8">
    <name type="scientific">Thiospirochaeta perfilievii</name>
    <dbReference type="NCBI Taxonomy" id="252967"/>
    <lineage>
        <taxon>Bacteria</taxon>
        <taxon>Pseudomonadati</taxon>
        <taxon>Spirochaetota</taxon>
        <taxon>Spirochaetia</taxon>
        <taxon>Spirochaetales</taxon>
        <taxon>Spirochaetaceae</taxon>
        <taxon>Thiospirochaeta</taxon>
    </lineage>
</organism>
<dbReference type="InterPro" id="IPR001854">
    <property type="entry name" value="Ribosomal_uL29"/>
</dbReference>
<dbReference type="OrthoDB" id="371096at2"/>
<evidence type="ECO:0000256" key="6">
    <source>
        <dbReference type="SAM" id="Coils"/>
    </source>
</evidence>
<dbReference type="InterPro" id="IPR036049">
    <property type="entry name" value="Ribosomal_uL29_sf"/>
</dbReference>
<dbReference type="SUPFAM" id="SSF46561">
    <property type="entry name" value="Ribosomal protein L29 (L29p)"/>
    <property type="match status" value="1"/>
</dbReference>
<dbReference type="GO" id="GO:1990904">
    <property type="term" value="C:ribonucleoprotein complex"/>
    <property type="evidence" value="ECO:0007669"/>
    <property type="project" value="UniProtKB-KW"/>
</dbReference>
<dbReference type="Proteomes" id="UP000323824">
    <property type="component" value="Chromosome"/>
</dbReference>
<evidence type="ECO:0000313" key="7">
    <source>
        <dbReference type="EMBL" id="QEN05164.1"/>
    </source>
</evidence>
<dbReference type="Pfam" id="PF00831">
    <property type="entry name" value="Ribosomal_L29"/>
    <property type="match status" value="1"/>
</dbReference>
<dbReference type="HAMAP" id="MF_00374">
    <property type="entry name" value="Ribosomal_uL29"/>
    <property type="match status" value="1"/>
</dbReference>
<feature type="coiled-coil region" evidence="6">
    <location>
        <begin position="2"/>
        <end position="29"/>
    </location>
</feature>
<evidence type="ECO:0000313" key="8">
    <source>
        <dbReference type="Proteomes" id="UP000323824"/>
    </source>
</evidence>
<dbReference type="GO" id="GO:0003735">
    <property type="term" value="F:structural constituent of ribosome"/>
    <property type="evidence" value="ECO:0007669"/>
    <property type="project" value="InterPro"/>
</dbReference>
<reference evidence="7 8" key="1">
    <citation type="submission" date="2019-02" db="EMBL/GenBank/DDBJ databases">
        <authorList>
            <person name="Fomenkov A."/>
            <person name="Dubinina G."/>
            <person name="Grabovich M."/>
            <person name="Vincze T."/>
            <person name="Roberts R.J."/>
        </authorList>
    </citation>
    <scope>NUCLEOTIDE SEQUENCE [LARGE SCALE GENOMIC DNA]</scope>
    <source>
        <strain evidence="7 8">P</strain>
    </source>
</reference>
<dbReference type="EMBL" id="CP035807">
    <property type="protein sequence ID" value="QEN05164.1"/>
    <property type="molecule type" value="Genomic_DNA"/>
</dbReference>
<dbReference type="RefSeq" id="WP_149568405.1">
    <property type="nucleotide sequence ID" value="NZ_CP035807.1"/>
</dbReference>
<protein>
    <recommendedName>
        <fullName evidence="4 5">Large ribosomal subunit protein uL29</fullName>
    </recommendedName>
</protein>
<reference evidence="7 8" key="2">
    <citation type="submission" date="2019-09" db="EMBL/GenBank/DDBJ databases">
        <title>Complete Genome Sequence and Methylome Analysis of free living Spirochaetas.</title>
        <authorList>
            <person name="Leshcheva N."/>
            <person name="Mikheeva N."/>
        </authorList>
    </citation>
    <scope>NUCLEOTIDE SEQUENCE [LARGE SCALE GENOMIC DNA]</scope>
    <source>
        <strain evidence="7 8">P</strain>
    </source>
</reference>
<keyword evidence="8" id="KW-1185">Reference proteome</keyword>
<dbReference type="AlphaFoldDB" id="A0A5C1QEP0"/>
<evidence type="ECO:0000256" key="2">
    <source>
        <dbReference type="ARBA" id="ARBA00022980"/>
    </source>
</evidence>
<proteinExistence type="inferred from homology"/>
<sequence>MKKNTNLTLEECLAKKDELKKELQDLRFNMVLGHVENPVAKRNIRRDIARMNTVIREIELSIRKA</sequence>
<dbReference type="CDD" id="cd00427">
    <property type="entry name" value="Ribosomal_L29_HIP"/>
    <property type="match status" value="1"/>
</dbReference>
<dbReference type="GO" id="GO:0006412">
    <property type="term" value="P:translation"/>
    <property type="evidence" value="ECO:0007669"/>
    <property type="project" value="UniProtKB-UniRule"/>
</dbReference>
<name>A0A5C1QEP0_9SPIO</name>
<dbReference type="KEGG" id="sper:EW093_10730"/>
<keyword evidence="6" id="KW-0175">Coiled coil</keyword>
<gene>
    <name evidence="5" type="primary">rpmC</name>
    <name evidence="7" type="ORF">EW093_10730</name>
</gene>
<dbReference type="NCBIfam" id="TIGR00012">
    <property type="entry name" value="L29"/>
    <property type="match status" value="1"/>
</dbReference>
<evidence type="ECO:0000256" key="5">
    <source>
        <dbReference type="HAMAP-Rule" id="MF_00374"/>
    </source>
</evidence>
<keyword evidence="2 5" id="KW-0689">Ribosomal protein</keyword>
<comment type="similarity">
    <text evidence="1 5">Belongs to the universal ribosomal protein uL29 family.</text>
</comment>
<accession>A0A5C1QEP0</accession>
<evidence type="ECO:0000256" key="4">
    <source>
        <dbReference type="ARBA" id="ARBA00035204"/>
    </source>
</evidence>
<evidence type="ECO:0000256" key="1">
    <source>
        <dbReference type="ARBA" id="ARBA00009254"/>
    </source>
</evidence>
<dbReference type="GO" id="GO:0005840">
    <property type="term" value="C:ribosome"/>
    <property type="evidence" value="ECO:0007669"/>
    <property type="project" value="UniProtKB-KW"/>
</dbReference>
<keyword evidence="3 5" id="KW-0687">Ribonucleoprotein</keyword>
<dbReference type="Gene3D" id="1.10.287.310">
    <property type="match status" value="1"/>
</dbReference>
<evidence type="ECO:0000256" key="3">
    <source>
        <dbReference type="ARBA" id="ARBA00023274"/>
    </source>
</evidence>